<dbReference type="CDD" id="cd02696">
    <property type="entry name" value="MurNAc-LAA"/>
    <property type="match status" value="1"/>
</dbReference>
<dbReference type="Pfam" id="PF01520">
    <property type="entry name" value="Amidase_3"/>
    <property type="match status" value="1"/>
</dbReference>
<protein>
    <submittedName>
        <fullName evidence="4">N-acetylmuramoyl-L-alanine amidase CwlD</fullName>
        <ecNumber evidence="4">3.5.1.28</ecNumber>
    </submittedName>
</protein>
<evidence type="ECO:0000313" key="5">
    <source>
        <dbReference type="Proteomes" id="UP001589836"/>
    </source>
</evidence>
<dbReference type="PANTHER" id="PTHR30404:SF0">
    <property type="entry name" value="N-ACETYLMURAMOYL-L-ALANINE AMIDASE AMIC"/>
    <property type="match status" value="1"/>
</dbReference>
<dbReference type="InterPro" id="IPR002508">
    <property type="entry name" value="MurNAc-LAA_cat"/>
</dbReference>
<dbReference type="PANTHER" id="PTHR30404">
    <property type="entry name" value="N-ACETYLMURAMOYL-L-ALANINE AMIDASE"/>
    <property type="match status" value="1"/>
</dbReference>
<dbReference type="NCBIfam" id="TIGR02883">
    <property type="entry name" value="spore_cwlD"/>
    <property type="match status" value="1"/>
</dbReference>
<sequence length="240" mass="26892">MGKYYKILSWIIGVCVLIFLIRYPLEINDSWKTWSLPLAGKTIVIDPGHGGVDGGAVGADETLEKDIALAVSKQLRDYLQQGGAIVHLTRENDTDLADEEESSLSRRKSQDIRRRVEFINGKDADFYVSIHLNAIPSAKWHGAQSFYNPSSPESEKLAKFIQTEIRRNLENTNRTALAMSNIYLVKHAAIPGSLVEIGFLSNAHERDLLKTKAYQRKVAASIYEGILRYATEEEAPEITN</sequence>
<dbReference type="Gene3D" id="3.40.630.40">
    <property type="entry name" value="Zn-dependent exopeptidases"/>
    <property type="match status" value="1"/>
</dbReference>
<dbReference type="Proteomes" id="UP001589836">
    <property type="component" value="Unassembled WGS sequence"/>
</dbReference>
<dbReference type="RefSeq" id="WP_377351409.1">
    <property type="nucleotide sequence ID" value="NZ_JBHLTP010000021.1"/>
</dbReference>
<dbReference type="GO" id="GO:0008745">
    <property type="term" value="F:N-acetylmuramoyl-L-alanine amidase activity"/>
    <property type="evidence" value="ECO:0007669"/>
    <property type="project" value="UniProtKB-EC"/>
</dbReference>
<accession>A0ABV6LU21</accession>
<reference evidence="4 5" key="1">
    <citation type="submission" date="2024-09" db="EMBL/GenBank/DDBJ databases">
        <authorList>
            <person name="Sun Q."/>
            <person name="Mori K."/>
        </authorList>
    </citation>
    <scope>NUCLEOTIDE SEQUENCE [LARGE SCALE GENOMIC DNA]</scope>
    <source>
        <strain evidence="4 5">NCAIM B.02529</strain>
    </source>
</reference>
<name>A0ABV6LU21_9BACI</name>
<dbReference type="SMART" id="SM00646">
    <property type="entry name" value="Ami_3"/>
    <property type="match status" value="1"/>
</dbReference>
<evidence type="ECO:0000256" key="1">
    <source>
        <dbReference type="ARBA" id="ARBA00022801"/>
    </source>
</evidence>
<keyword evidence="2" id="KW-0812">Transmembrane</keyword>
<evidence type="ECO:0000313" key="4">
    <source>
        <dbReference type="EMBL" id="MFC0525749.1"/>
    </source>
</evidence>
<organism evidence="4 5">
    <name type="scientific">Pontibacillus salicampi</name>
    <dbReference type="NCBI Taxonomy" id="1449801"/>
    <lineage>
        <taxon>Bacteria</taxon>
        <taxon>Bacillati</taxon>
        <taxon>Bacillota</taxon>
        <taxon>Bacilli</taxon>
        <taxon>Bacillales</taxon>
        <taxon>Bacillaceae</taxon>
        <taxon>Pontibacillus</taxon>
    </lineage>
</organism>
<comment type="caution">
    <text evidence="4">The sequence shown here is derived from an EMBL/GenBank/DDBJ whole genome shotgun (WGS) entry which is preliminary data.</text>
</comment>
<feature type="transmembrane region" description="Helical" evidence="2">
    <location>
        <begin position="7"/>
        <end position="25"/>
    </location>
</feature>
<keyword evidence="2" id="KW-1133">Transmembrane helix</keyword>
<dbReference type="EC" id="3.5.1.28" evidence="4"/>
<dbReference type="InterPro" id="IPR050695">
    <property type="entry name" value="N-acetylmuramoyl_amidase_3"/>
</dbReference>
<evidence type="ECO:0000259" key="3">
    <source>
        <dbReference type="SMART" id="SM00646"/>
    </source>
</evidence>
<evidence type="ECO:0000256" key="2">
    <source>
        <dbReference type="SAM" id="Phobius"/>
    </source>
</evidence>
<keyword evidence="1 4" id="KW-0378">Hydrolase</keyword>
<keyword evidence="5" id="KW-1185">Reference proteome</keyword>
<dbReference type="InterPro" id="IPR014234">
    <property type="entry name" value="Spore_CwlD"/>
</dbReference>
<proteinExistence type="predicted"/>
<gene>
    <name evidence="4" type="primary">cwlD</name>
    <name evidence="4" type="ORF">ACFFGV_19405</name>
</gene>
<keyword evidence="2" id="KW-0472">Membrane</keyword>
<dbReference type="EMBL" id="JBHLTP010000021">
    <property type="protein sequence ID" value="MFC0525749.1"/>
    <property type="molecule type" value="Genomic_DNA"/>
</dbReference>
<feature type="domain" description="MurNAc-LAA" evidence="3">
    <location>
        <begin position="116"/>
        <end position="227"/>
    </location>
</feature>
<dbReference type="SUPFAM" id="SSF53187">
    <property type="entry name" value="Zn-dependent exopeptidases"/>
    <property type="match status" value="1"/>
</dbReference>